<dbReference type="AlphaFoldDB" id="A0A0K1S1R4"/>
<accession>A0A0K1S1R4</accession>
<evidence type="ECO:0000313" key="2">
    <source>
        <dbReference type="Proteomes" id="UP000068167"/>
    </source>
</evidence>
<organism evidence="1 2">
    <name type="scientific">Microcystis panniformis FACHB-1757</name>
    <dbReference type="NCBI Taxonomy" id="1638788"/>
    <lineage>
        <taxon>Bacteria</taxon>
        <taxon>Bacillati</taxon>
        <taxon>Cyanobacteriota</taxon>
        <taxon>Cyanophyceae</taxon>
        <taxon>Oscillatoriophycideae</taxon>
        <taxon>Chroococcales</taxon>
        <taxon>Microcystaceae</taxon>
        <taxon>Microcystis</taxon>
    </lineage>
</organism>
<gene>
    <name evidence="1" type="ORF">VL20_2908</name>
</gene>
<dbReference type="Proteomes" id="UP000068167">
    <property type="component" value="Chromosome"/>
</dbReference>
<keyword evidence="2" id="KW-1185">Reference proteome</keyword>
<dbReference type="EMBL" id="CP011339">
    <property type="protein sequence ID" value="AKV67948.1"/>
    <property type="molecule type" value="Genomic_DNA"/>
</dbReference>
<dbReference type="PATRIC" id="fig|1638788.3.peg.2922"/>
<evidence type="ECO:0000313" key="1">
    <source>
        <dbReference type="EMBL" id="AKV67948.1"/>
    </source>
</evidence>
<protein>
    <submittedName>
        <fullName evidence="1">Uncharacterized protein</fullName>
    </submittedName>
</protein>
<reference evidence="1 2" key="1">
    <citation type="journal article" date="2016" name="Stand. Genomic Sci.">
        <title>Complete genome sequence and genomic characterization of Microcystis panniformis FACHB 1757 by third-generation sequencing.</title>
        <authorList>
            <person name="Zhang J.Y."/>
            <person name="Guan R."/>
            <person name="Zhang H.J."/>
            <person name="Li H."/>
            <person name="Xiao P."/>
            <person name="Yu G.L."/>
            <person name="Du L."/>
            <person name="Cao D.M."/>
            <person name="Zhu B.C."/>
            <person name="Li R.H."/>
            <person name="Lu Z.H."/>
        </authorList>
    </citation>
    <scope>NUCLEOTIDE SEQUENCE [LARGE SCALE GENOMIC DNA]</scope>
    <source>
        <strain evidence="1 2">FACHB-1757</strain>
    </source>
</reference>
<proteinExistence type="predicted"/>
<name>A0A0K1S1R4_9CHRO</name>
<dbReference type="KEGG" id="mpk:VL20_2908"/>
<sequence length="37" mass="4431">MDKADKFLIGPIFTQIGKREFSHYPKIPRRLSHQFDL</sequence>